<feature type="signal peptide" evidence="2">
    <location>
        <begin position="1"/>
        <end position="17"/>
    </location>
</feature>
<dbReference type="EMBL" id="CP137852">
    <property type="protein sequence ID" value="WPB85934.1"/>
    <property type="molecule type" value="Genomic_DNA"/>
</dbReference>
<accession>A0ABZ0PJN0</accession>
<reference evidence="4 5" key="1">
    <citation type="submission" date="2023-11" db="EMBL/GenBank/DDBJ databases">
        <title>Arctic aerobic anoxygenic photoheterotroph Sediminicoccus rosea KRV36 adapts its photosynthesis to long days of polar summer.</title>
        <authorList>
            <person name="Tomasch J."/>
            <person name="Kopejtka K."/>
            <person name="Bily T."/>
            <person name="Gardiner A.T."/>
            <person name="Gardian Z."/>
            <person name="Shivaramu S."/>
            <person name="Koblizek M."/>
            <person name="Engelhardt F."/>
            <person name="Kaftan D."/>
        </authorList>
    </citation>
    <scope>NUCLEOTIDE SEQUENCE [LARGE SCALE GENOMIC DNA]</scope>
    <source>
        <strain evidence="4 5">R-30</strain>
    </source>
</reference>
<gene>
    <name evidence="4" type="ORF">R9Z33_03440</name>
</gene>
<organism evidence="4 5">
    <name type="scientific">Sediminicoccus rosea</name>
    <dbReference type="NCBI Taxonomy" id="1225128"/>
    <lineage>
        <taxon>Bacteria</taxon>
        <taxon>Pseudomonadati</taxon>
        <taxon>Pseudomonadota</taxon>
        <taxon>Alphaproteobacteria</taxon>
        <taxon>Acetobacterales</taxon>
        <taxon>Roseomonadaceae</taxon>
        <taxon>Sediminicoccus</taxon>
    </lineage>
</organism>
<evidence type="ECO:0000259" key="3">
    <source>
        <dbReference type="PROSITE" id="PS51123"/>
    </source>
</evidence>
<dbReference type="Pfam" id="PF00691">
    <property type="entry name" value="OmpA"/>
    <property type="match status" value="1"/>
</dbReference>
<evidence type="ECO:0000256" key="1">
    <source>
        <dbReference type="PROSITE-ProRule" id="PRU00473"/>
    </source>
</evidence>
<keyword evidence="2" id="KW-0732">Signal</keyword>
<evidence type="ECO:0000256" key="2">
    <source>
        <dbReference type="SAM" id="SignalP"/>
    </source>
</evidence>
<dbReference type="RefSeq" id="WP_318649912.1">
    <property type="nucleotide sequence ID" value="NZ_CP137852.1"/>
</dbReference>
<proteinExistence type="predicted"/>
<keyword evidence="5" id="KW-1185">Reference proteome</keyword>
<dbReference type="Proteomes" id="UP001305521">
    <property type="component" value="Chromosome"/>
</dbReference>
<dbReference type="InterPro" id="IPR036737">
    <property type="entry name" value="OmpA-like_sf"/>
</dbReference>
<dbReference type="PROSITE" id="PS51123">
    <property type="entry name" value="OMPA_2"/>
    <property type="match status" value="1"/>
</dbReference>
<sequence length="142" mass="15251">MIRLLAILMLVSSPALAQLRDFSCVGAEQLQDGALSVDFARGADRLTPEASAALVPLAEEAKTMLDRNICVLGFAASPEGGAQTASRLAARRARAVAQQLSQLGIERDRIRAEARTRGFTTERERRGVDRRAGARVILLPPA</sequence>
<feature type="chain" id="PRO_5045112558" evidence="2">
    <location>
        <begin position="18"/>
        <end position="142"/>
    </location>
</feature>
<protein>
    <submittedName>
        <fullName evidence="4">OmpA family protein</fullName>
    </submittedName>
</protein>
<dbReference type="SUPFAM" id="SSF103088">
    <property type="entry name" value="OmpA-like"/>
    <property type="match status" value="1"/>
</dbReference>
<dbReference type="InterPro" id="IPR006665">
    <property type="entry name" value="OmpA-like"/>
</dbReference>
<evidence type="ECO:0000313" key="5">
    <source>
        <dbReference type="Proteomes" id="UP001305521"/>
    </source>
</evidence>
<keyword evidence="1" id="KW-0472">Membrane</keyword>
<dbReference type="Gene3D" id="3.30.1330.60">
    <property type="entry name" value="OmpA-like domain"/>
    <property type="match status" value="1"/>
</dbReference>
<name>A0ABZ0PJN0_9PROT</name>
<feature type="domain" description="OmpA-like" evidence="3">
    <location>
        <begin position="26"/>
        <end position="140"/>
    </location>
</feature>
<evidence type="ECO:0000313" key="4">
    <source>
        <dbReference type="EMBL" id="WPB85934.1"/>
    </source>
</evidence>